<dbReference type="EMBL" id="JBHUKS010000001">
    <property type="protein sequence ID" value="MFD2465817.1"/>
    <property type="molecule type" value="Genomic_DNA"/>
</dbReference>
<evidence type="ECO:0000313" key="4">
    <source>
        <dbReference type="EMBL" id="MFD2465817.1"/>
    </source>
</evidence>
<feature type="transmembrane region" description="Helical" evidence="1">
    <location>
        <begin position="28"/>
        <end position="47"/>
    </location>
</feature>
<keyword evidence="1" id="KW-1133">Transmembrane helix</keyword>
<reference evidence="5" key="1">
    <citation type="journal article" date="2019" name="Int. J. Syst. Evol. Microbiol.">
        <title>The Global Catalogue of Microorganisms (GCM) 10K type strain sequencing project: providing services to taxonomists for standard genome sequencing and annotation.</title>
        <authorList>
            <consortium name="The Broad Institute Genomics Platform"/>
            <consortium name="The Broad Institute Genome Sequencing Center for Infectious Disease"/>
            <person name="Wu L."/>
            <person name="Ma J."/>
        </authorList>
    </citation>
    <scope>NUCLEOTIDE SEQUENCE [LARGE SCALE GENOMIC DNA]</scope>
    <source>
        <strain evidence="5">CGMCC 4.7641</strain>
    </source>
</reference>
<sequence length="552" mass="55498">MGKLSQGRGRTAWARGNATVSPAAKKGVLIGGALVMVAIVTAAVVMLTGGGSTAASSDAEPASTAAGPSDPASAARAYLLALAGKDAEAAAKATDAVPGAAVVLQDALATLRPTQLTAKLGTVGAPQGDKATAAYTMTWSLGAGRTWTYSGNLDLVQAQGTWRVHWASSALHPKLEAGQRLTIASSDVPAVVDRDGKPLVVSGNGGLKLADDKAFPLLRSALTGHGQASQAFAVERVDSSGKPLETLFGNPEGDHKPATTGLSVATQAAAQAAVDGYRGKAVLVALQPSTGDLLAVAQNGSVTNAASAFSGQYAPGSTFKIVTATAALEAGLVTPDSSVPCPLTDRIGTRTLSNEGFDLGTTTVHKAFAKSCNTTFARLASQLPADGLAKAATQFGLNADFGIEGLSTELGRVDPAANADEQVEDGIGQGKVQVSPMGAAVMAATAASGRAVVPRLWEDGTKVNTGYHPPSASVLSALRGMMREVVTGGTATGLSRSGTVFGKTGTAQFGDGAEAHGWFVGYRGDLAFAVFLEGANDSKPAVSLGAKFLGEL</sequence>
<dbReference type="InterPro" id="IPR001460">
    <property type="entry name" value="PCN-bd_Tpept"/>
</dbReference>
<dbReference type="PANTHER" id="PTHR30627:SF24">
    <property type="entry name" value="PENICILLIN-BINDING PROTEIN 4B"/>
    <property type="match status" value="1"/>
</dbReference>
<protein>
    <submittedName>
        <fullName evidence="4">Penicillin-binding transpeptidase domain-containing protein</fullName>
    </submittedName>
</protein>
<dbReference type="Gene3D" id="3.40.710.10">
    <property type="entry name" value="DD-peptidase/beta-lactamase superfamily"/>
    <property type="match status" value="1"/>
</dbReference>
<dbReference type="InterPro" id="IPR050515">
    <property type="entry name" value="Beta-lactam/transpept"/>
</dbReference>
<evidence type="ECO:0000259" key="3">
    <source>
        <dbReference type="Pfam" id="PF05223"/>
    </source>
</evidence>
<keyword evidence="1" id="KW-0812">Transmembrane</keyword>
<dbReference type="InterPro" id="IPR007887">
    <property type="entry name" value="MecA_N"/>
</dbReference>
<feature type="domain" description="NTF2-like N-terminal transpeptidase" evidence="3">
    <location>
        <begin position="71"/>
        <end position="179"/>
    </location>
</feature>
<accession>A0ABW5GY03</accession>
<evidence type="ECO:0000313" key="5">
    <source>
        <dbReference type="Proteomes" id="UP001597483"/>
    </source>
</evidence>
<name>A0ABW5GY03_9PSEU</name>
<dbReference type="InterPro" id="IPR012338">
    <property type="entry name" value="Beta-lactam/transpept-like"/>
</dbReference>
<comment type="caution">
    <text evidence="4">The sequence shown here is derived from an EMBL/GenBank/DDBJ whole genome shotgun (WGS) entry which is preliminary data.</text>
</comment>
<feature type="domain" description="Penicillin-binding protein transpeptidase" evidence="2">
    <location>
        <begin position="283"/>
        <end position="536"/>
    </location>
</feature>
<proteinExistence type="predicted"/>
<dbReference type="Pfam" id="PF00905">
    <property type="entry name" value="Transpeptidase"/>
    <property type="match status" value="1"/>
</dbReference>
<organism evidence="4 5">
    <name type="scientific">Amycolatopsis silviterrae</name>
    <dbReference type="NCBI Taxonomy" id="1656914"/>
    <lineage>
        <taxon>Bacteria</taxon>
        <taxon>Bacillati</taxon>
        <taxon>Actinomycetota</taxon>
        <taxon>Actinomycetes</taxon>
        <taxon>Pseudonocardiales</taxon>
        <taxon>Pseudonocardiaceae</taxon>
        <taxon>Amycolatopsis</taxon>
    </lineage>
</organism>
<keyword evidence="1" id="KW-0472">Membrane</keyword>
<dbReference type="RefSeq" id="WP_378299202.1">
    <property type="nucleotide sequence ID" value="NZ_JBHUKS010000001.1"/>
</dbReference>
<keyword evidence="5" id="KW-1185">Reference proteome</keyword>
<dbReference type="PANTHER" id="PTHR30627">
    <property type="entry name" value="PEPTIDOGLYCAN D,D-TRANSPEPTIDASE"/>
    <property type="match status" value="1"/>
</dbReference>
<evidence type="ECO:0000259" key="2">
    <source>
        <dbReference type="Pfam" id="PF00905"/>
    </source>
</evidence>
<dbReference type="Proteomes" id="UP001597483">
    <property type="component" value="Unassembled WGS sequence"/>
</dbReference>
<evidence type="ECO:0000256" key="1">
    <source>
        <dbReference type="SAM" id="Phobius"/>
    </source>
</evidence>
<gene>
    <name evidence="4" type="ORF">ACFSVL_00345</name>
</gene>
<dbReference type="Pfam" id="PF05223">
    <property type="entry name" value="MecA_N"/>
    <property type="match status" value="1"/>
</dbReference>
<dbReference type="SUPFAM" id="SSF56601">
    <property type="entry name" value="beta-lactamase/transpeptidase-like"/>
    <property type="match status" value="1"/>
</dbReference>